<accession>A0A437UB66</accession>
<sequence length="238" mass="27492">MMNKLYLLVFVGIFFSSIAGFAQDFTNAKELLEEVSKNYNKKASLSLFTNVTMFKNYNDKKPKEVYEGVIVKTPNGIYFKVKGMELLSFNDCSLKISNEEKMALYSEGKMESDMLPTDVSLKVFLKDFKCNLKTTPTQYICEFSPKNITQIMLSKVIFYINKSDLLITKQITYLTQTIDESDRKKPIKVVPRIETTYKKRVSNNTVDQNLTNKKNYIIKNGNNVILSKKYSNFQLIKS</sequence>
<keyword evidence="3" id="KW-1185">Reference proteome</keyword>
<dbReference type="EMBL" id="RQSM01000003">
    <property type="protein sequence ID" value="RVU90872.1"/>
    <property type="molecule type" value="Genomic_DNA"/>
</dbReference>
<dbReference type="AlphaFoldDB" id="A0A437UB66"/>
<gene>
    <name evidence="2" type="ORF">EH230_08125</name>
</gene>
<keyword evidence="1" id="KW-0732">Signal</keyword>
<comment type="caution">
    <text evidence="2">The sequence shown here is derived from an EMBL/GenBank/DDBJ whole genome shotgun (WGS) entry which is preliminary data.</text>
</comment>
<evidence type="ECO:0008006" key="4">
    <source>
        <dbReference type="Google" id="ProtNLM"/>
    </source>
</evidence>
<evidence type="ECO:0000313" key="3">
    <source>
        <dbReference type="Proteomes" id="UP000288951"/>
    </source>
</evidence>
<proteinExistence type="predicted"/>
<name>A0A437UB66_9FLAO</name>
<evidence type="ECO:0000313" key="2">
    <source>
        <dbReference type="EMBL" id="RVU90872.1"/>
    </source>
</evidence>
<dbReference type="RefSeq" id="WP_127823353.1">
    <property type="nucleotide sequence ID" value="NZ_OLKH01000091.1"/>
</dbReference>
<protein>
    <recommendedName>
        <fullName evidence="4">Outer membrane lipoprotein carrier protein LolA</fullName>
    </recommendedName>
</protein>
<reference evidence="2" key="1">
    <citation type="submission" date="2018-12" db="EMBL/GenBank/DDBJ databases">
        <title>Draft genome sequence of Flaovobacterium columnare ARS1 isolated from channel catfish in Alabama.</title>
        <authorList>
            <person name="Cai W."/>
            <person name="Arias C."/>
        </authorList>
    </citation>
    <scope>NUCLEOTIDE SEQUENCE [LARGE SCALE GENOMIC DNA]</scope>
    <source>
        <strain evidence="2">ARS1</strain>
    </source>
</reference>
<evidence type="ECO:0000256" key="1">
    <source>
        <dbReference type="SAM" id="SignalP"/>
    </source>
</evidence>
<organism evidence="2 3">
    <name type="scientific">Flavobacterium columnare</name>
    <dbReference type="NCBI Taxonomy" id="996"/>
    <lineage>
        <taxon>Bacteria</taxon>
        <taxon>Pseudomonadati</taxon>
        <taxon>Bacteroidota</taxon>
        <taxon>Flavobacteriia</taxon>
        <taxon>Flavobacteriales</taxon>
        <taxon>Flavobacteriaceae</taxon>
        <taxon>Flavobacterium</taxon>
    </lineage>
</organism>
<feature type="chain" id="PRO_5019392484" description="Outer membrane lipoprotein carrier protein LolA" evidence="1">
    <location>
        <begin position="23"/>
        <end position="238"/>
    </location>
</feature>
<dbReference type="Proteomes" id="UP000288951">
    <property type="component" value="Unassembled WGS sequence"/>
</dbReference>
<feature type="signal peptide" evidence="1">
    <location>
        <begin position="1"/>
        <end position="22"/>
    </location>
</feature>